<accession>A0AAE1MHF1</accession>
<evidence type="ECO:0008006" key="7">
    <source>
        <dbReference type="Google" id="ProtNLM"/>
    </source>
</evidence>
<comment type="similarity">
    <text evidence="1">Belongs to the WEB family.</text>
</comment>
<feature type="region of interest" description="Disordered" evidence="4">
    <location>
        <begin position="121"/>
        <end position="173"/>
    </location>
</feature>
<comment type="caution">
    <text evidence="5">The sequence shown here is derived from an EMBL/GenBank/DDBJ whole genome shotgun (WGS) entry which is preliminary data.</text>
</comment>
<feature type="coiled-coil region" evidence="3">
    <location>
        <begin position="53"/>
        <end position="101"/>
    </location>
</feature>
<gene>
    <name evidence="5" type="ORF">QN277_027682</name>
</gene>
<proteinExistence type="inferred from homology"/>
<evidence type="ECO:0000256" key="1">
    <source>
        <dbReference type="ARBA" id="ARBA00005485"/>
    </source>
</evidence>
<dbReference type="AlphaFoldDB" id="A0AAE1MHF1"/>
<evidence type="ECO:0000256" key="4">
    <source>
        <dbReference type="SAM" id="MobiDB-lite"/>
    </source>
</evidence>
<dbReference type="PANTHER" id="PTHR32054:SF9">
    <property type="entry name" value="OS04G0116200 PROTEIN"/>
    <property type="match status" value="1"/>
</dbReference>
<protein>
    <recommendedName>
        <fullName evidence="7">WEB family protein</fullName>
    </recommendedName>
</protein>
<evidence type="ECO:0000313" key="6">
    <source>
        <dbReference type="Proteomes" id="UP001293593"/>
    </source>
</evidence>
<keyword evidence="2 3" id="KW-0175">Coiled coil</keyword>
<dbReference type="Proteomes" id="UP001293593">
    <property type="component" value="Unassembled WGS sequence"/>
</dbReference>
<dbReference type="GO" id="GO:0009904">
    <property type="term" value="P:chloroplast accumulation movement"/>
    <property type="evidence" value="ECO:0007669"/>
    <property type="project" value="TreeGrafter"/>
</dbReference>
<evidence type="ECO:0000313" key="5">
    <source>
        <dbReference type="EMBL" id="KAK4262073.1"/>
    </source>
</evidence>
<dbReference type="GO" id="GO:0009903">
    <property type="term" value="P:chloroplast avoidance movement"/>
    <property type="evidence" value="ECO:0007669"/>
    <property type="project" value="TreeGrafter"/>
</dbReference>
<keyword evidence="6" id="KW-1185">Reference proteome</keyword>
<dbReference type="PANTHER" id="PTHR32054">
    <property type="entry name" value="HEAVY CHAIN, PUTATIVE, EXPRESSED-RELATED-RELATED"/>
    <property type="match status" value="1"/>
</dbReference>
<name>A0AAE1MHF1_9FABA</name>
<sequence length="184" mass="21062">MARAEIDTRAPFKSVKEAVALFGEKVLVGEIYAPKFQQMREAQSESGSVQPREAELRAEIEEAKQSLEKAREEANSMSHCIKSLKEELQQTKKELQEVKGRELTLLKQRDDPEIEDLKFIANAPAHHHHDDDDSKELHKKRYVKFASPPVAPQSIESPPSPNKPKRRSSLPLARWLFARRKAYP</sequence>
<evidence type="ECO:0000256" key="2">
    <source>
        <dbReference type="ARBA" id="ARBA00023054"/>
    </source>
</evidence>
<evidence type="ECO:0000256" key="3">
    <source>
        <dbReference type="SAM" id="Coils"/>
    </source>
</evidence>
<dbReference type="GO" id="GO:0005829">
    <property type="term" value="C:cytosol"/>
    <property type="evidence" value="ECO:0007669"/>
    <property type="project" value="TreeGrafter"/>
</dbReference>
<reference evidence="5" key="1">
    <citation type="submission" date="2023-10" db="EMBL/GenBank/DDBJ databases">
        <title>Chromosome-level genome of the transformable northern wattle, Acacia crassicarpa.</title>
        <authorList>
            <person name="Massaro I."/>
            <person name="Sinha N.R."/>
            <person name="Poethig S."/>
            <person name="Leichty A.R."/>
        </authorList>
    </citation>
    <scope>NUCLEOTIDE SEQUENCE</scope>
    <source>
        <strain evidence="5">Acra3RX</strain>
        <tissue evidence="5">Leaf</tissue>
    </source>
</reference>
<dbReference type="EMBL" id="JAWXYG010000009">
    <property type="protein sequence ID" value="KAK4262073.1"/>
    <property type="molecule type" value="Genomic_DNA"/>
</dbReference>
<organism evidence="5 6">
    <name type="scientific">Acacia crassicarpa</name>
    <name type="common">northern wattle</name>
    <dbReference type="NCBI Taxonomy" id="499986"/>
    <lineage>
        <taxon>Eukaryota</taxon>
        <taxon>Viridiplantae</taxon>
        <taxon>Streptophyta</taxon>
        <taxon>Embryophyta</taxon>
        <taxon>Tracheophyta</taxon>
        <taxon>Spermatophyta</taxon>
        <taxon>Magnoliopsida</taxon>
        <taxon>eudicotyledons</taxon>
        <taxon>Gunneridae</taxon>
        <taxon>Pentapetalae</taxon>
        <taxon>rosids</taxon>
        <taxon>fabids</taxon>
        <taxon>Fabales</taxon>
        <taxon>Fabaceae</taxon>
        <taxon>Caesalpinioideae</taxon>
        <taxon>mimosoid clade</taxon>
        <taxon>Acacieae</taxon>
        <taxon>Acacia</taxon>
    </lineage>
</organism>